<accession>A0ACA9YCS3</accession>
<dbReference type="Proteomes" id="UP001152531">
    <property type="component" value="Unassembled WGS sequence"/>
</dbReference>
<sequence length="578" mass="67215">MFNPMKSYLTLRSDMPFGLRVTRCLCKPVILPVLSLYILFDWYYRFWCYLFKVLTTLSNPLNVWNLIFSKRDYPLDQSGVNHESRISWIKYLNIGYLNLFMYVFPIIGNFFSQMNEIVKYETLKITNLNDYSNYVFDRYLVNGKMVFEIGWSKWPRPAGYEYQGIELEENDGYMEYLAKKDIPYETYEIDQNSVHRDSISPLALTCPFDNRGVKRKSDASLRHIKRQDTVQSLPSDLWLEKETDKDRRFVSVQPSPGIKKKIDVLTLQAISTTPTEPIPTRPRKTIELDLTKRNSKSKKLRLKIKRKSRGLSEEELLLIIEEIKRVIPRPGYDDGSLAPVLVRLAWHCCATYDKETNTGGSNGATMRFIPEITDEGNNGLDIARAALEPIKQAYPNISYSDLWTLAGKVAIESMKGPHIEWKKGRIDHKGPTNVPPNGRLPFGDKDANHIRTTFARMGFNDQEAVVLLGCHAIGRCHKRISGWEGRWTQDPLKFSNEFFKNLIDQQWTLGAVPETGKLQYYNHNKQLMMLITDYQLLSDERFMFWVRTYADDESRYFKDFSTTFSKLLELGMDRDSGI</sequence>
<comment type="caution">
    <text evidence="1">The sequence shown here is derived from an EMBL/GenBank/DDBJ whole genome shotgun (WGS) entry which is preliminary data.</text>
</comment>
<keyword evidence="1" id="KW-0560">Oxidoreductase</keyword>
<organism evidence="1 2">
    <name type="scientific">[Candida] jaroonii</name>
    <dbReference type="NCBI Taxonomy" id="467808"/>
    <lineage>
        <taxon>Eukaryota</taxon>
        <taxon>Fungi</taxon>
        <taxon>Dikarya</taxon>
        <taxon>Ascomycota</taxon>
        <taxon>Saccharomycotina</taxon>
        <taxon>Pichiomycetes</taxon>
        <taxon>Debaryomycetaceae</taxon>
        <taxon>Yamadazyma</taxon>
    </lineage>
</organism>
<reference evidence="1" key="1">
    <citation type="submission" date="2022-06" db="EMBL/GenBank/DDBJ databases">
        <authorList>
            <person name="Legras J.-L."/>
            <person name="Devillers H."/>
            <person name="Grondin C."/>
        </authorList>
    </citation>
    <scope>NUCLEOTIDE SEQUENCE</scope>
    <source>
        <strain evidence="1">CLIB 1444</strain>
    </source>
</reference>
<evidence type="ECO:0000313" key="1">
    <source>
        <dbReference type="EMBL" id="CAH6722870.1"/>
    </source>
</evidence>
<dbReference type="EMBL" id="CALSDN010000011">
    <property type="protein sequence ID" value="CAH6722870.1"/>
    <property type="molecule type" value="Genomic_DNA"/>
</dbReference>
<keyword evidence="1" id="KW-0575">Peroxidase</keyword>
<name>A0ACA9YCS3_9ASCO</name>
<evidence type="ECO:0000313" key="2">
    <source>
        <dbReference type="Proteomes" id="UP001152531"/>
    </source>
</evidence>
<keyword evidence="2" id="KW-1185">Reference proteome</keyword>
<proteinExistence type="predicted"/>
<protein>
    <submittedName>
        <fullName evidence="1">Heme-binding peroxidase</fullName>
    </submittedName>
</protein>
<gene>
    <name evidence="1" type="ORF">CLIB1444_11S03026</name>
</gene>